<dbReference type="RefSeq" id="WP_290319892.1">
    <property type="nucleotide sequence ID" value="NZ_JAUFPN010000197.1"/>
</dbReference>
<sequence>MPYLIEFLLFLTPFAGFGLWRKLNPGREVPGAVVWLLLAGVGLGMAGAVFYARSVRIEADETYVPARLGVDGRVVPGRGAPPR</sequence>
<dbReference type="Proteomes" id="UP001529369">
    <property type="component" value="Unassembled WGS sequence"/>
</dbReference>
<comment type="caution">
    <text evidence="2">The sequence shown here is derived from an EMBL/GenBank/DDBJ whole genome shotgun (WGS) entry which is preliminary data.</text>
</comment>
<gene>
    <name evidence="2" type="ORF">QWZ14_25890</name>
</gene>
<dbReference type="EMBL" id="JAUFPN010000197">
    <property type="protein sequence ID" value="MDN3567826.1"/>
    <property type="molecule type" value="Genomic_DNA"/>
</dbReference>
<keyword evidence="1" id="KW-1133">Transmembrane helix</keyword>
<evidence type="ECO:0000256" key="1">
    <source>
        <dbReference type="SAM" id="Phobius"/>
    </source>
</evidence>
<proteinExistence type="predicted"/>
<keyword evidence="1" id="KW-0472">Membrane</keyword>
<protein>
    <submittedName>
        <fullName evidence="2">Uncharacterized protein</fullName>
    </submittedName>
</protein>
<evidence type="ECO:0000313" key="2">
    <source>
        <dbReference type="EMBL" id="MDN3567826.1"/>
    </source>
</evidence>
<name>A0ABT8AED3_9PROT</name>
<evidence type="ECO:0000313" key="3">
    <source>
        <dbReference type="Proteomes" id="UP001529369"/>
    </source>
</evidence>
<keyword evidence="3" id="KW-1185">Reference proteome</keyword>
<organism evidence="2 3">
    <name type="scientific">Paeniroseomonas aquatica</name>
    <dbReference type="NCBI Taxonomy" id="373043"/>
    <lineage>
        <taxon>Bacteria</taxon>
        <taxon>Pseudomonadati</taxon>
        <taxon>Pseudomonadota</taxon>
        <taxon>Alphaproteobacteria</taxon>
        <taxon>Acetobacterales</taxon>
        <taxon>Acetobacteraceae</taxon>
        <taxon>Paeniroseomonas</taxon>
    </lineage>
</organism>
<accession>A0ABT8AED3</accession>
<keyword evidence="1" id="KW-0812">Transmembrane</keyword>
<feature type="transmembrane region" description="Helical" evidence="1">
    <location>
        <begin position="32"/>
        <end position="52"/>
    </location>
</feature>
<reference evidence="3" key="1">
    <citation type="journal article" date="2019" name="Int. J. Syst. Evol. Microbiol.">
        <title>The Global Catalogue of Microorganisms (GCM) 10K type strain sequencing project: providing services to taxonomists for standard genome sequencing and annotation.</title>
        <authorList>
            <consortium name="The Broad Institute Genomics Platform"/>
            <consortium name="The Broad Institute Genome Sequencing Center for Infectious Disease"/>
            <person name="Wu L."/>
            <person name="Ma J."/>
        </authorList>
    </citation>
    <scope>NUCLEOTIDE SEQUENCE [LARGE SCALE GENOMIC DNA]</scope>
    <source>
        <strain evidence="3">CECT 7131</strain>
    </source>
</reference>